<dbReference type="AlphaFoldDB" id="A0AAW5QXP0"/>
<accession>A0AAW5QXP0</accession>
<name>A0AAW5QXP0_9HYPH</name>
<dbReference type="Proteomes" id="UP001320898">
    <property type="component" value="Unassembled WGS sequence"/>
</dbReference>
<comment type="caution">
    <text evidence="1">The sequence shown here is derived from an EMBL/GenBank/DDBJ whole genome shotgun (WGS) entry which is preliminary data.</text>
</comment>
<gene>
    <name evidence="1" type="ORF">MUB46_05040</name>
</gene>
<evidence type="ECO:0000313" key="2">
    <source>
        <dbReference type="Proteomes" id="UP001320898"/>
    </source>
</evidence>
<sequence>MLSGRGDETGQGLGEIGEDAGVVVPGMALARVIGGAAVNGGTAVGSAPVGCLRHWRVLSVTGDGRGLAPAHSGACLFRLSAGFLRERGRHPAGIASGDYLRHQESKSGCFLLPYVKNKK</sequence>
<organism evidence="1 2">
    <name type="scientific">Microbaculum marinisediminis</name>
    <dbReference type="NCBI Taxonomy" id="2931392"/>
    <lineage>
        <taxon>Bacteria</taxon>
        <taxon>Pseudomonadati</taxon>
        <taxon>Pseudomonadota</taxon>
        <taxon>Alphaproteobacteria</taxon>
        <taxon>Hyphomicrobiales</taxon>
        <taxon>Tepidamorphaceae</taxon>
        <taxon>Microbaculum</taxon>
    </lineage>
</organism>
<keyword evidence="2" id="KW-1185">Reference proteome</keyword>
<proteinExistence type="predicted"/>
<protein>
    <submittedName>
        <fullName evidence="1">Uncharacterized protein</fullName>
    </submittedName>
</protein>
<evidence type="ECO:0000313" key="1">
    <source>
        <dbReference type="EMBL" id="MCT8971221.1"/>
    </source>
</evidence>
<reference evidence="1 2" key="1">
    <citation type="submission" date="2022-04" db="EMBL/GenBank/DDBJ databases">
        <authorList>
            <person name="Ye Y.-Q."/>
            <person name="Du Z.-J."/>
        </authorList>
    </citation>
    <scope>NUCLEOTIDE SEQUENCE [LARGE SCALE GENOMIC DNA]</scope>
    <source>
        <strain evidence="1 2">A6E488</strain>
    </source>
</reference>
<dbReference type="EMBL" id="JALIDZ010000002">
    <property type="protein sequence ID" value="MCT8971221.1"/>
    <property type="molecule type" value="Genomic_DNA"/>
</dbReference>
<dbReference type="RefSeq" id="WP_261614791.1">
    <property type="nucleotide sequence ID" value="NZ_JALIDZ010000002.1"/>
</dbReference>